<gene>
    <name evidence="4" type="ORF">C9160_18300</name>
    <name evidence="5" type="ORF">IDONEFKE_00494</name>
    <name evidence="2" type="ORF">OFN31_06885</name>
    <name evidence="3" type="ORF">QO046_05470</name>
</gene>
<dbReference type="EMBL" id="JASMQD010000001">
    <property type="protein sequence ID" value="MDK2693858.1"/>
    <property type="molecule type" value="Genomic_DNA"/>
</dbReference>
<evidence type="ECO:0000313" key="6">
    <source>
        <dbReference type="Proteomes" id="UP000306700"/>
    </source>
</evidence>
<evidence type="ECO:0000313" key="4">
    <source>
        <dbReference type="EMBL" id="TJH19387.1"/>
    </source>
</evidence>
<reference evidence="2" key="4">
    <citation type="submission" date="2023-06" db="EMBL/GenBank/DDBJ databases">
        <title>Deciphering the underlying mechanisms mediating the transmission of blaNDM gene from human to animals in China.</title>
        <authorList>
            <person name="Chen K."/>
            <person name="Chen S."/>
        </authorList>
    </citation>
    <scope>NUCLEOTIDE SEQUENCE</scope>
    <source>
        <strain evidence="2">1199</strain>
    </source>
</reference>
<name>A0AAQ2DSS5_ECOLX</name>
<comment type="caution">
    <text evidence="4">The sequence shown here is derived from an EMBL/GenBank/DDBJ whole genome shotgun (WGS) entry which is preliminary data.</text>
</comment>
<reference evidence="4 6" key="1">
    <citation type="submission" date="2018-12" db="EMBL/GenBank/DDBJ databases">
        <title>Food and Water Safety Consortium.</title>
        <authorList>
            <person name="Tyson S."/>
            <person name="Peterson C.-L."/>
            <person name="Olson A."/>
            <person name="Tyler S."/>
            <person name="Cabral J."/>
            <person name="Lynch T."/>
            <person name="Knox N."/>
            <person name="Van Domselaar G."/>
            <person name="Graham M."/>
        </authorList>
    </citation>
    <scope>NUCLEOTIDE SEQUENCE [LARGE SCALE GENOMIC DNA]</scope>
    <source>
        <strain evidence="4 6">FWSEC0384</strain>
    </source>
</reference>
<evidence type="ECO:0000313" key="7">
    <source>
        <dbReference type="Proteomes" id="UP000629265"/>
    </source>
</evidence>
<feature type="chain" id="PRO_5044476652" evidence="1">
    <location>
        <begin position="21"/>
        <end position="84"/>
    </location>
</feature>
<feature type="signal peptide" evidence="1">
    <location>
        <begin position="1"/>
        <end position="20"/>
    </location>
</feature>
<dbReference type="Proteomes" id="UP001208624">
    <property type="component" value="Unassembled WGS sequence"/>
</dbReference>
<evidence type="ECO:0000313" key="3">
    <source>
        <dbReference type="EMBL" id="MDK2693858.1"/>
    </source>
</evidence>
<evidence type="ECO:0000313" key="5">
    <source>
        <dbReference type="EMBL" id="VZR27860.1"/>
    </source>
</evidence>
<organism evidence="4 6">
    <name type="scientific">Escherichia coli</name>
    <dbReference type="NCBI Taxonomy" id="562"/>
    <lineage>
        <taxon>Bacteria</taxon>
        <taxon>Pseudomonadati</taxon>
        <taxon>Pseudomonadota</taxon>
        <taxon>Gammaproteobacteria</taxon>
        <taxon>Enterobacterales</taxon>
        <taxon>Enterobacteriaceae</taxon>
        <taxon>Escherichia</taxon>
    </lineage>
</organism>
<dbReference type="EMBL" id="CACRYR010000111">
    <property type="protein sequence ID" value="VZR27860.1"/>
    <property type="molecule type" value="Genomic_DNA"/>
</dbReference>
<reference evidence="3" key="3">
    <citation type="submission" date="2023-05" db="EMBL/GenBank/DDBJ databases">
        <title>Efficient inhibition of multidrug-resistant Escherichia coli by a new antibiotic combination.</title>
        <authorList>
            <person name="Lin T."/>
        </authorList>
    </citation>
    <scope>NUCLEOTIDE SEQUENCE</scope>
    <source>
        <strain evidence="3">YmmD45</strain>
    </source>
</reference>
<sequence>MKISKIVAFSLTMASTPALAFQAKDTTGSDLSGKQLRATEDSIISNFYSQHSRQFQTTTLGTCAAVAVPGCNCPFCSMLRNQKL</sequence>
<dbReference type="RefSeq" id="WP_001419900.1">
    <property type="nucleotide sequence ID" value="NZ_AP027850.1"/>
</dbReference>
<dbReference type="GeneID" id="45138621"/>
<dbReference type="EMBL" id="JAOVKC010000006">
    <property type="protein sequence ID" value="MCV5621498.1"/>
    <property type="molecule type" value="Genomic_DNA"/>
</dbReference>
<evidence type="ECO:0000256" key="1">
    <source>
        <dbReference type="SAM" id="SignalP"/>
    </source>
</evidence>
<dbReference type="Proteomes" id="UP000306700">
    <property type="component" value="Unassembled WGS sequence"/>
</dbReference>
<keyword evidence="1" id="KW-0732">Signal</keyword>
<accession>A0AAQ2DSS5</accession>
<dbReference type="EMBL" id="RRNI01000020">
    <property type="protein sequence ID" value="TJH19387.1"/>
    <property type="molecule type" value="Genomic_DNA"/>
</dbReference>
<dbReference type="Proteomes" id="UP001223829">
    <property type="component" value="Unassembled WGS sequence"/>
</dbReference>
<protein>
    <submittedName>
        <fullName evidence="4">Uncharacterized protein</fullName>
    </submittedName>
</protein>
<dbReference type="AlphaFoldDB" id="A0AAQ2DSS5"/>
<reference evidence="5 7" key="2">
    <citation type="submission" date="2019-11" db="EMBL/GenBank/DDBJ databases">
        <authorList>
            <person name="Haines EK M."/>
        </authorList>
    </citation>
    <scope>NUCLEOTIDE SEQUENCE [LARGE SCALE GENOMIC DNA]</scope>
    <source>
        <strain evidence="5">KR2729</strain>
    </source>
</reference>
<proteinExistence type="predicted"/>
<dbReference type="Proteomes" id="UP000629265">
    <property type="component" value="Unassembled WGS sequence"/>
</dbReference>
<evidence type="ECO:0000313" key="2">
    <source>
        <dbReference type="EMBL" id="MCV5621498.1"/>
    </source>
</evidence>